<dbReference type="AlphaFoldDB" id="A0A9P5YSV0"/>
<comment type="caution">
    <text evidence="1">The sequence shown here is derived from an EMBL/GenBank/DDBJ whole genome shotgun (WGS) entry which is preliminary data.</text>
</comment>
<dbReference type="EMBL" id="MU155471">
    <property type="protein sequence ID" value="KAF9473090.1"/>
    <property type="molecule type" value="Genomic_DNA"/>
</dbReference>
<sequence length="287" mass="32386">MHTADCDHPAPHVDVQQPPRRLLFFLKRSTCRGRTLNSSLLQEPSSRRLRLVPERKDVAKLSEGPGVCMNSLPMDGVLRLGRGHRTPSLVLLQAPLKNEGMFVYIDTWRERLWLNIVVKAANGRQSTDMVIDPFPLFHAYGPTSSKIRTSSSTTSSRAFPPLMPGDWAERSRQGFNWIRAVEEEGNESITVGTNLFGLQDKIQSTIIATRLWLSGFCMAKSIPTILIAFKDPANQQGPPAMLKKDDVTWISNDSYQVHQLRNKSDQLCCTIQCCQYGKDDKIHYEGF</sequence>
<dbReference type="Proteomes" id="UP000807469">
    <property type="component" value="Unassembled WGS sequence"/>
</dbReference>
<keyword evidence="2" id="KW-1185">Reference proteome</keyword>
<organism evidence="1 2">
    <name type="scientific">Pholiota conissans</name>
    <dbReference type="NCBI Taxonomy" id="109636"/>
    <lineage>
        <taxon>Eukaryota</taxon>
        <taxon>Fungi</taxon>
        <taxon>Dikarya</taxon>
        <taxon>Basidiomycota</taxon>
        <taxon>Agaricomycotina</taxon>
        <taxon>Agaricomycetes</taxon>
        <taxon>Agaricomycetidae</taxon>
        <taxon>Agaricales</taxon>
        <taxon>Agaricineae</taxon>
        <taxon>Strophariaceae</taxon>
        <taxon>Pholiota</taxon>
    </lineage>
</organism>
<gene>
    <name evidence="1" type="ORF">BDN70DRAFT_900038</name>
</gene>
<reference evidence="1" key="1">
    <citation type="submission" date="2020-11" db="EMBL/GenBank/DDBJ databases">
        <authorList>
            <consortium name="DOE Joint Genome Institute"/>
            <person name="Ahrendt S."/>
            <person name="Riley R."/>
            <person name="Andreopoulos W."/>
            <person name="Labutti K."/>
            <person name="Pangilinan J."/>
            <person name="Ruiz-Duenas F.J."/>
            <person name="Barrasa J.M."/>
            <person name="Sanchez-Garcia M."/>
            <person name="Camarero S."/>
            <person name="Miyauchi S."/>
            <person name="Serrano A."/>
            <person name="Linde D."/>
            <person name="Babiker R."/>
            <person name="Drula E."/>
            <person name="Ayuso-Fernandez I."/>
            <person name="Pacheco R."/>
            <person name="Padilla G."/>
            <person name="Ferreira P."/>
            <person name="Barriuso J."/>
            <person name="Kellner H."/>
            <person name="Castanera R."/>
            <person name="Alfaro M."/>
            <person name="Ramirez L."/>
            <person name="Pisabarro A.G."/>
            <person name="Kuo A."/>
            <person name="Tritt A."/>
            <person name="Lipzen A."/>
            <person name="He G."/>
            <person name="Yan M."/>
            <person name="Ng V."/>
            <person name="Cullen D."/>
            <person name="Martin F."/>
            <person name="Rosso M.-N."/>
            <person name="Henrissat B."/>
            <person name="Hibbett D."/>
            <person name="Martinez A.T."/>
            <person name="Grigoriev I.V."/>
        </authorList>
    </citation>
    <scope>NUCLEOTIDE SEQUENCE</scope>
    <source>
        <strain evidence="1">CIRM-BRFM 674</strain>
    </source>
</reference>
<protein>
    <submittedName>
        <fullName evidence="1">Uncharacterized protein</fullName>
    </submittedName>
</protein>
<evidence type="ECO:0000313" key="1">
    <source>
        <dbReference type="EMBL" id="KAF9473090.1"/>
    </source>
</evidence>
<evidence type="ECO:0000313" key="2">
    <source>
        <dbReference type="Proteomes" id="UP000807469"/>
    </source>
</evidence>
<proteinExistence type="predicted"/>
<accession>A0A9P5YSV0</accession>
<dbReference type="OrthoDB" id="543511at2759"/>
<name>A0A9P5YSV0_9AGAR</name>